<dbReference type="PANTHER" id="PTHR11610">
    <property type="entry name" value="LIPASE"/>
    <property type="match status" value="1"/>
</dbReference>
<keyword evidence="3" id="KW-0964">Secreted</keyword>
<evidence type="ECO:0000256" key="3">
    <source>
        <dbReference type="ARBA" id="ARBA00022525"/>
    </source>
</evidence>
<dbReference type="GO" id="GO:0017171">
    <property type="term" value="F:serine hydrolase activity"/>
    <property type="evidence" value="ECO:0007669"/>
    <property type="project" value="TreeGrafter"/>
</dbReference>
<evidence type="ECO:0000313" key="8">
    <source>
        <dbReference type="Proteomes" id="UP001153620"/>
    </source>
</evidence>
<dbReference type="GO" id="GO:0016042">
    <property type="term" value="P:lipid catabolic process"/>
    <property type="evidence" value="ECO:0007669"/>
    <property type="project" value="TreeGrafter"/>
</dbReference>
<gene>
    <name evidence="7" type="ORF">CHIRRI_LOCUS7612</name>
</gene>
<name>A0A9N9RWA9_9DIPT</name>
<proteinExistence type="inferred from homology"/>
<keyword evidence="8" id="KW-1185">Reference proteome</keyword>
<dbReference type="EMBL" id="OU895878">
    <property type="protein sequence ID" value="CAG9804733.1"/>
    <property type="molecule type" value="Genomic_DNA"/>
</dbReference>
<feature type="chain" id="PRO_5040452518" description="Lipase domain-containing protein" evidence="5">
    <location>
        <begin position="20"/>
        <end position="298"/>
    </location>
</feature>
<dbReference type="InterPro" id="IPR000734">
    <property type="entry name" value="TAG_lipase"/>
</dbReference>
<dbReference type="Proteomes" id="UP001153620">
    <property type="component" value="Chromosome 2"/>
</dbReference>
<keyword evidence="5" id="KW-0732">Signal</keyword>
<comment type="subcellular location">
    <subcellularLocation>
        <location evidence="1">Secreted</location>
    </subcellularLocation>
</comment>
<dbReference type="PANTHER" id="PTHR11610:SF104">
    <property type="entry name" value="AGAP010328-PA"/>
    <property type="match status" value="1"/>
</dbReference>
<evidence type="ECO:0000259" key="6">
    <source>
        <dbReference type="Pfam" id="PF00151"/>
    </source>
</evidence>
<sequence>MNKILTILFLVIKIVAVKSDELDPYIQNVKFYVFNNITNESHISTFNESLTKFNCDPYGKFAFVIHGWMEGIYTEWVNDTIGNLTHYRGGCVVFMDYSVYSQRDYFFGLVPHFKQLASLLTERIRQTTSFFENVFMFGFSFGARLSLETGAKIGYNLIDHIQVCDPAGPGFDNEARTVDPKLSAKFVYCINTSTEYGSQYYNCHINFRMGICGRRQIGATVRPCRSHGLCPYFFNSAFENKFMPNNYYKCKSPRIAENIPDDFRMGYMETRRSYLYEGDVFIPTAKTSPWNVLNNTVL</sequence>
<dbReference type="GO" id="GO:0005615">
    <property type="term" value="C:extracellular space"/>
    <property type="evidence" value="ECO:0007669"/>
    <property type="project" value="TreeGrafter"/>
</dbReference>
<evidence type="ECO:0000256" key="5">
    <source>
        <dbReference type="SAM" id="SignalP"/>
    </source>
</evidence>
<dbReference type="InterPro" id="IPR013818">
    <property type="entry name" value="Lipase"/>
</dbReference>
<accession>A0A9N9RWA9</accession>
<dbReference type="InterPro" id="IPR029058">
    <property type="entry name" value="AB_hydrolase_fold"/>
</dbReference>
<reference evidence="7" key="2">
    <citation type="submission" date="2022-10" db="EMBL/GenBank/DDBJ databases">
        <authorList>
            <consortium name="ENA_rothamsted_submissions"/>
            <consortium name="culmorum"/>
            <person name="King R."/>
        </authorList>
    </citation>
    <scope>NUCLEOTIDE SEQUENCE</scope>
</reference>
<evidence type="ECO:0000256" key="2">
    <source>
        <dbReference type="ARBA" id="ARBA00010701"/>
    </source>
</evidence>
<dbReference type="Pfam" id="PF00151">
    <property type="entry name" value="Lipase"/>
    <property type="match status" value="1"/>
</dbReference>
<feature type="domain" description="Lipase" evidence="6">
    <location>
        <begin position="17"/>
        <end position="201"/>
    </location>
</feature>
<dbReference type="Gene3D" id="3.40.50.1820">
    <property type="entry name" value="alpha/beta hydrolase"/>
    <property type="match status" value="1"/>
</dbReference>
<dbReference type="AlphaFoldDB" id="A0A9N9RWA9"/>
<organism evidence="7 8">
    <name type="scientific">Chironomus riparius</name>
    <dbReference type="NCBI Taxonomy" id="315576"/>
    <lineage>
        <taxon>Eukaryota</taxon>
        <taxon>Metazoa</taxon>
        <taxon>Ecdysozoa</taxon>
        <taxon>Arthropoda</taxon>
        <taxon>Hexapoda</taxon>
        <taxon>Insecta</taxon>
        <taxon>Pterygota</taxon>
        <taxon>Neoptera</taxon>
        <taxon>Endopterygota</taxon>
        <taxon>Diptera</taxon>
        <taxon>Nematocera</taxon>
        <taxon>Chironomoidea</taxon>
        <taxon>Chironomidae</taxon>
        <taxon>Chironominae</taxon>
        <taxon>Chironomus</taxon>
    </lineage>
</organism>
<dbReference type="GO" id="GO:0016298">
    <property type="term" value="F:lipase activity"/>
    <property type="evidence" value="ECO:0007669"/>
    <property type="project" value="InterPro"/>
</dbReference>
<evidence type="ECO:0000313" key="7">
    <source>
        <dbReference type="EMBL" id="CAG9804733.1"/>
    </source>
</evidence>
<evidence type="ECO:0000256" key="1">
    <source>
        <dbReference type="ARBA" id="ARBA00004613"/>
    </source>
</evidence>
<dbReference type="OrthoDB" id="7907111at2759"/>
<reference evidence="7" key="1">
    <citation type="submission" date="2022-01" db="EMBL/GenBank/DDBJ databases">
        <authorList>
            <person name="King R."/>
        </authorList>
    </citation>
    <scope>NUCLEOTIDE SEQUENCE</scope>
</reference>
<comment type="similarity">
    <text evidence="2 4">Belongs to the AB hydrolase superfamily. Lipase family.</text>
</comment>
<evidence type="ECO:0000256" key="4">
    <source>
        <dbReference type="RuleBase" id="RU004262"/>
    </source>
</evidence>
<dbReference type="SUPFAM" id="SSF53474">
    <property type="entry name" value="alpha/beta-Hydrolases"/>
    <property type="match status" value="1"/>
</dbReference>
<protein>
    <recommendedName>
        <fullName evidence="6">Lipase domain-containing protein</fullName>
    </recommendedName>
</protein>
<feature type="signal peptide" evidence="5">
    <location>
        <begin position="1"/>
        <end position="19"/>
    </location>
</feature>